<evidence type="ECO:0000313" key="1">
    <source>
        <dbReference type="EMBL" id="PYH94315.1"/>
    </source>
</evidence>
<dbReference type="AlphaFoldDB" id="A0A319DA87"/>
<dbReference type="EMBL" id="KZ825874">
    <property type="protein sequence ID" value="PYH94315.1"/>
    <property type="molecule type" value="Genomic_DNA"/>
</dbReference>
<name>A0A319DA87_9EURO</name>
<organism evidence="1 2">
    <name type="scientific">Aspergillus ellipticus CBS 707.79</name>
    <dbReference type="NCBI Taxonomy" id="1448320"/>
    <lineage>
        <taxon>Eukaryota</taxon>
        <taxon>Fungi</taxon>
        <taxon>Dikarya</taxon>
        <taxon>Ascomycota</taxon>
        <taxon>Pezizomycotina</taxon>
        <taxon>Eurotiomycetes</taxon>
        <taxon>Eurotiomycetidae</taxon>
        <taxon>Eurotiales</taxon>
        <taxon>Aspergillaceae</taxon>
        <taxon>Aspergillus</taxon>
        <taxon>Aspergillus subgen. Circumdati</taxon>
    </lineage>
</organism>
<dbReference type="VEuPathDB" id="FungiDB:BO71DRAFT_430153"/>
<keyword evidence="2" id="KW-1185">Reference proteome</keyword>
<proteinExistence type="predicted"/>
<gene>
    <name evidence="1" type="ORF">BO71DRAFT_430153</name>
</gene>
<evidence type="ECO:0000313" key="2">
    <source>
        <dbReference type="Proteomes" id="UP000247810"/>
    </source>
</evidence>
<dbReference type="Proteomes" id="UP000247810">
    <property type="component" value="Unassembled WGS sequence"/>
</dbReference>
<accession>A0A319DA87</accession>
<protein>
    <submittedName>
        <fullName evidence="1">Uncharacterized protein</fullName>
    </submittedName>
</protein>
<reference evidence="1 2" key="1">
    <citation type="submission" date="2018-02" db="EMBL/GenBank/DDBJ databases">
        <title>The genomes of Aspergillus section Nigri reveals drivers in fungal speciation.</title>
        <authorList>
            <consortium name="DOE Joint Genome Institute"/>
            <person name="Vesth T.C."/>
            <person name="Nybo J."/>
            <person name="Theobald S."/>
            <person name="Brandl J."/>
            <person name="Frisvad J.C."/>
            <person name="Nielsen K.F."/>
            <person name="Lyhne E.K."/>
            <person name="Kogle M.E."/>
            <person name="Kuo A."/>
            <person name="Riley R."/>
            <person name="Clum A."/>
            <person name="Nolan M."/>
            <person name="Lipzen A."/>
            <person name="Salamov A."/>
            <person name="Henrissat B."/>
            <person name="Wiebenga A."/>
            <person name="De vries R.P."/>
            <person name="Grigoriev I.V."/>
            <person name="Mortensen U.H."/>
            <person name="Andersen M.R."/>
            <person name="Baker S.E."/>
        </authorList>
    </citation>
    <scope>NUCLEOTIDE SEQUENCE [LARGE SCALE GENOMIC DNA]</scope>
    <source>
        <strain evidence="1 2">CBS 707.79</strain>
    </source>
</reference>
<sequence>MLDPSLPSQLPEHYPEVSLRPAPTTQVLVSVDVDPELDIGFGHSYRSFRSRPGEMTLDDPRPVQVIPGGGTCDAPPDSPGNAGTIRNRSGYQRYLRDRSQDYLMPFDCPRQPAKSIMRTDPVPKGLSDGLAFGPYTKQRMVQYDYVVLNGIRLFMLDP</sequence>